<gene>
    <name evidence="2" type="ORF">NA8A_23964</name>
</gene>
<evidence type="ECO:0000313" key="3">
    <source>
        <dbReference type="Proteomes" id="UP000007374"/>
    </source>
</evidence>
<sequence>MALMAKPKARSFSQSGSKNIPRSQGDNMAVPMNRVDGAMACDSTTTLNFAAMMEQKTPPR</sequence>
<dbReference type="PATRIC" id="fig|1231190.3.peg.4930"/>
<feature type="compositionally biased region" description="Polar residues" evidence="1">
    <location>
        <begin position="11"/>
        <end position="26"/>
    </location>
</feature>
<evidence type="ECO:0000313" key="2">
    <source>
        <dbReference type="EMBL" id="EKF39826.1"/>
    </source>
</evidence>
<evidence type="ECO:0000256" key="1">
    <source>
        <dbReference type="SAM" id="MobiDB-lite"/>
    </source>
</evidence>
<name>K2NXK7_9HYPH</name>
<organism evidence="2 3">
    <name type="scientific">Nitratireductor indicus C115</name>
    <dbReference type="NCBI Taxonomy" id="1231190"/>
    <lineage>
        <taxon>Bacteria</taxon>
        <taxon>Pseudomonadati</taxon>
        <taxon>Pseudomonadota</taxon>
        <taxon>Alphaproteobacteria</taxon>
        <taxon>Hyphomicrobiales</taxon>
        <taxon>Phyllobacteriaceae</taxon>
        <taxon>Nitratireductor</taxon>
    </lineage>
</organism>
<reference evidence="2 3" key="1">
    <citation type="journal article" date="2012" name="J. Bacteriol.">
        <title>Genome Sequence of Nitratireductor indicus Type Strain C115.</title>
        <authorList>
            <person name="Lai Q."/>
            <person name="Li G."/>
            <person name="Yu Z."/>
            <person name="Shao Z."/>
        </authorList>
    </citation>
    <scope>NUCLEOTIDE SEQUENCE [LARGE SCALE GENOMIC DNA]</scope>
    <source>
        <strain evidence="2 3">C115</strain>
    </source>
</reference>
<keyword evidence="3" id="KW-1185">Reference proteome</keyword>
<accession>K2NXK7</accession>
<protein>
    <submittedName>
        <fullName evidence="2">Uncharacterized protein</fullName>
    </submittedName>
</protein>
<dbReference type="Proteomes" id="UP000007374">
    <property type="component" value="Unassembled WGS sequence"/>
</dbReference>
<proteinExistence type="predicted"/>
<dbReference type="EMBL" id="AMSI01000042">
    <property type="protein sequence ID" value="EKF39826.1"/>
    <property type="molecule type" value="Genomic_DNA"/>
</dbReference>
<dbReference type="AlphaFoldDB" id="K2NXK7"/>
<feature type="region of interest" description="Disordered" evidence="1">
    <location>
        <begin position="1"/>
        <end position="30"/>
    </location>
</feature>
<comment type="caution">
    <text evidence="2">The sequence shown here is derived from an EMBL/GenBank/DDBJ whole genome shotgun (WGS) entry which is preliminary data.</text>
</comment>